<name>A0A2G6JP55_NEPCE</name>
<protein>
    <recommendedName>
        <fullName evidence="5">Pilus assembly protein PilP</fullName>
    </recommendedName>
</protein>
<evidence type="ECO:0000313" key="3">
    <source>
        <dbReference type="EMBL" id="PIE25188.1"/>
    </source>
</evidence>
<keyword evidence="1" id="KW-0175">Coiled coil</keyword>
<dbReference type="Proteomes" id="UP000243469">
    <property type="component" value="Unassembled WGS sequence"/>
</dbReference>
<comment type="caution">
    <text evidence="3">The sequence shown here is derived from an EMBL/GenBank/DDBJ whole genome shotgun (WGS) entry which is preliminary data.</text>
</comment>
<evidence type="ECO:0000313" key="4">
    <source>
        <dbReference type="Proteomes" id="UP000243469"/>
    </source>
</evidence>
<gene>
    <name evidence="3" type="ORF">CSA60_01490</name>
</gene>
<dbReference type="AlphaFoldDB" id="A0A2G6JP55"/>
<organism evidence="3 4">
    <name type="scientific">Neptuniibacter caesariensis</name>
    <dbReference type="NCBI Taxonomy" id="207954"/>
    <lineage>
        <taxon>Bacteria</taxon>
        <taxon>Pseudomonadati</taxon>
        <taxon>Pseudomonadota</taxon>
        <taxon>Gammaproteobacteria</taxon>
        <taxon>Oceanospirillales</taxon>
        <taxon>Oceanospirillaceae</taxon>
        <taxon>Neptuniibacter</taxon>
    </lineage>
</organism>
<feature type="coiled-coil region" evidence="1">
    <location>
        <begin position="48"/>
        <end position="75"/>
    </location>
</feature>
<dbReference type="EMBL" id="PDSH01000012">
    <property type="protein sequence ID" value="PIE25188.1"/>
    <property type="molecule type" value="Genomic_DNA"/>
</dbReference>
<dbReference type="PROSITE" id="PS51257">
    <property type="entry name" value="PROKAR_LIPOPROTEIN"/>
    <property type="match status" value="1"/>
</dbReference>
<feature type="chain" id="PRO_5013869215" description="Pilus assembly protein PilP" evidence="2">
    <location>
        <begin position="21"/>
        <end position="258"/>
    </location>
</feature>
<sequence>MRTVKYAVVMLLLISGSCFAQINSTEQAINVTSHQGMLTQQMLKDYVLVGLSVRARKAEKELQQAIQSYEAMQGDILDYVKADAVRNSLRRAAEQWKVVKPLYLETPSRERAALVRQETELLLQLWSAVTMEIVKNNQTKYGRAISTAGFVRMLSQRISSLYALKAWGFDAQYQEAFISSLQLFEHNRVELVTSKLNNESIEAELKKIRRDFKRFKSLSDGEPTANKALLALLVRSAGKITISMDKLTTMYMHQGLGS</sequence>
<evidence type="ECO:0000256" key="2">
    <source>
        <dbReference type="SAM" id="SignalP"/>
    </source>
</evidence>
<proteinExistence type="predicted"/>
<accession>A0A2G6JP55</accession>
<feature type="coiled-coil region" evidence="1">
    <location>
        <begin position="191"/>
        <end position="218"/>
    </location>
</feature>
<reference evidence="3 4" key="1">
    <citation type="submission" date="2017-10" db="EMBL/GenBank/DDBJ databases">
        <title>Novel microbial diversity and functional potential in the marine mammal oral microbiome.</title>
        <authorList>
            <person name="Dudek N.K."/>
            <person name="Sun C.L."/>
            <person name="Burstein D."/>
            <person name="Kantor R.S."/>
            <person name="Aliaga Goltsman D.S."/>
            <person name="Bik E.M."/>
            <person name="Thomas B.C."/>
            <person name="Banfield J.F."/>
            <person name="Relman D.A."/>
        </authorList>
    </citation>
    <scope>NUCLEOTIDE SEQUENCE [LARGE SCALE GENOMIC DNA]</scope>
    <source>
        <strain evidence="3">DOLJORAL78_47_21</strain>
    </source>
</reference>
<feature type="signal peptide" evidence="2">
    <location>
        <begin position="1"/>
        <end position="20"/>
    </location>
</feature>
<keyword evidence="2" id="KW-0732">Signal</keyword>
<evidence type="ECO:0000256" key="1">
    <source>
        <dbReference type="SAM" id="Coils"/>
    </source>
</evidence>
<evidence type="ECO:0008006" key="5">
    <source>
        <dbReference type="Google" id="ProtNLM"/>
    </source>
</evidence>